<dbReference type="KEGG" id="tap:GZ22_01685"/>
<dbReference type="OrthoDB" id="183314at2"/>
<accession>A0A075LHY1</accession>
<dbReference type="CDD" id="cd00761">
    <property type="entry name" value="Glyco_tranf_GTA_type"/>
    <property type="match status" value="1"/>
</dbReference>
<dbReference type="Pfam" id="PF00535">
    <property type="entry name" value="Glycos_transf_2"/>
    <property type="match status" value="1"/>
</dbReference>
<dbReference type="Pfam" id="PF03452">
    <property type="entry name" value="Anp1"/>
    <property type="match status" value="1"/>
</dbReference>
<dbReference type="SUPFAM" id="SSF53448">
    <property type="entry name" value="Nucleotide-diphospho-sugar transferases"/>
    <property type="match status" value="2"/>
</dbReference>
<dbReference type="GO" id="GO:0016740">
    <property type="term" value="F:transferase activity"/>
    <property type="evidence" value="ECO:0007669"/>
    <property type="project" value="UniProtKB-KW"/>
</dbReference>
<evidence type="ECO:0000313" key="2">
    <source>
        <dbReference type="EMBL" id="AIF65497.1"/>
    </source>
</evidence>
<dbReference type="Gene3D" id="3.90.550.10">
    <property type="entry name" value="Spore Coat Polysaccharide Biosynthesis Protein SpsA, Chain A"/>
    <property type="match status" value="2"/>
</dbReference>
<evidence type="ECO:0000259" key="1">
    <source>
        <dbReference type="Pfam" id="PF00535"/>
    </source>
</evidence>
<sequence>MYKVLIGTTVKQDPDILAAYLDSLSSLQIKKSHVTYCFIDDNDDPKSSSLLSAFAAEHDAMILPSEAADTYQKDEHTHYWTEALIWKVAALKNKIISYAIEQKMDYIFFVDSDIILHPATLEQLLASQQDIISCIFWTQWQPGTQALPQVWLRDEYEQFSHHRGESLSDTERADRHQQFLKQMRKPGIYEVGGLGACTLISRKALNKGVHFGEIPNLSFWGEDRHFCIRAAALGISLFVDTHYPAFHLYRKTDLAKLPAFKWEHKWPGYNLRSTKETGNTLTLSMIVKNESRRYLERSLRSSLPAVDQAVIIDDHSTDNTVAICQNLCKEYNIPLKLIENPKSEFSNEIELRKQQWQETIAAEPDWILNLDADEVLDSVFLTERDQLLNQADLDLYSFRLFDFWDEDHYREDQHWQAHLFYRPFLLRYQPAFPYEWRETPVHCGRFPENVFQLPNGISTIRIKHFGWARAEDRIQKYERYRLQDPEAIYGQKEQYESILDPDPKLVKWMEVSSFER</sequence>
<dbReference type="PANTHER" id="PTHR43630">
    <property type="entry name" value="POLY-BETA-1,6-N-ACETYL-D-GLUCOSAMINE SYNTHASE"/>
    <property type="match status" value="1"/>
</dbReference>
<feature type="domain" description="Glycosyltransferase 2-like" evidence="1">
    <location>
        <begin position="285"/>
        <end position="415"/>
    </location>
</feature>
<name>A0A075LHY1_9BACI</name>
<keyword evidence="2" id="KW-0808">Transferase</keyword>
<dbReference type="AlphaFoldDB" id="A0A075LHY1"/>
<protein>
    <submittedName>
        <fullName evidence="2">Glycosyl transferase</fullName>
    </submittedName>
</protein>
<dbReference type="RefSeq" id="WP_038558084.1">
    <property type="nucleotide sequence ID" value="NZ_CP008876.1"/>
</dbReference>
<dbReference type="PANTHER" id="PTHR43630:SF2">
    <property type="entry name" value="GLYCOSYLTRANSFERASE"/>
    <property type="match status" value="1"/>
</dbReference>
<dbReference type="InterPro" id="IPR001173">
    <property type="entry name" value="Glyco_trans_2-like"/>
</dbReference>
<dbReference type="GeneID" id="34222351"/>
<dbReference type="EMBL" id="CP008876">
    <property type="protein sequence ID" value="AIF65497.1"/>
    <property type="molecule type" value="Genomic_DNA"/>
</dbReference>
<reference evidence="2 3" key="1">
    <citation type="submission" date="2014-07" db="EMBL/GenBank/DDBJ databases">
        <title>Complete genome sequence of a moderately halophilic bacterium Terribacillus aidingensis MP602, isolated from Cryptomeria fortunei in Tianmu mountain in China.</title>
        <authorList>
            <person name="Wang Y."/>
            <person name="Lu P."/>
            <person name="Zhang L."/>
        </authorList>
    </citation>
    <scope>NUCLEOTIDE SEQUENCE [LARGE SCALE GENOMIC DNA]</scope>
    <source>
        <strain evidence="2 3">MP602</strain>
    </source>
</reference>
<dbReference type="HOGENOM" id="CLU_024575_0_0_9"/>
<proteinExistence type="predicted"/>
<evidence type="ECO:0000313" key="3">
    <source>
        <dbReference type="Proteomes" id="UP000027980"/>
    </source>
</evidence>
<dbReference type="Proteomes" id="UP000027980">
    <property type="component" value="Chromosome"/>
</dbReference>
<gene>
    <name evidence="2" type="ORF">GZ22_01685</name>
</gene>
<dbReference type="InterPro" id="IPR029044">
    <property type="entry name" value="Nucleotide-diphossugar_trans"/>
</dbReference>
<organism evidence="2 3">
    <name type="scientific">Terribacillus saccharophilus</name>
    <dbReference type="NCBI Taxonomy" id="361277"/>
    <lineage>
        <taxon>Bacteria</taxon>
        <taxon>Bacillati</taxon>
        <taxon>Bacillota</taxon>
        <taxon>Bacilli</taxon>
        <taxon>Bacillales</taxon>
        <taxon>Bacillaceae</taxon>
        <taxon>Terribacillus</taxon>
    </lineage>
</organism>